<proteinExistence type="predicted"/>
<reference evidence="2" key="1">
    <citation type="submission" date="2018-06" db="EMBL/GenBank/DDBJ databases">
        <authorList>
            <person name="Zhirakovskaya E."/>
        </authorList>
    </citation>
    <scope>NUCLEOTIDE SEQUENCE</scope>
</reference>
<dbReference type="EMBL" id="UOFR01000029">
    <property type="protein sequence ID" value="VAW94551.1"/>
    <property type="molecule type" value="Genomic_DNA"/>
</dbReference>
<protein>
    <recommendedName>
        <fullName evidence="1">DUF2914 domain-containing protein</fullName>
    </recommendedName>
</protein>
<dbReference type="Pfam" id="PF11141">
    <property type="entry name" value="DUF2914"/>
    <property type="match status" value="1"/>
</dbReference>
<organism evidence="2">
    <name type="scientific">hydrothermal vent metagenome</name>
    <dbReference type="NCBI Taxonomy" id="652676"/>
    <lineage>
        <taxon>unclassified sequences</taxon>
        <taxon>metagenomes</taxon>
        <taxon>ecological metagenomes</taxon>
    </lineage>
</organism>
<sequence length="149" mass="17502">MIFEYRLLLLFIGLMFALPLHAKGDLCELAPGVIARAMFTTQIDDREPIDRVLILENKFPQLYFFSDLRHLQGQTVKHRWEYEGRVIKEKIFRVQGPRWRVYSLNKLDKSMLGRWTVVITDKDDCPLKAVIFQYVKSNQGESSAIINLR</sequence>
<dbReference type="AlphaFoldDB" id="A0A3B0ZS82"/>
<name>A0A3B0ZS82_9ZZZZ</name>
<accession>A0A3B0ZS82</accession>
<evidence type="ECO:0000259" key="1">
    <source>
        <dbReference type="Pfam" id="PF11141"/>
    </source>
</evidence>
<dbReference type="InterPro" id="IPR022606">
    <property type="entry name" value="DUF2914"/>
</dbReference>
<feature type="domain" description="DUF2914" evidence="1">
    <location>
        <begin position="74"/>
        <end position="133"/>
    </location>
</feature>
<gene>
    <name evidence="2" type="ORF">MNBD_GAMMA21-2967</name>
</gene>
<evidence type="ECO:0000313" key="2">
    <source>
        <dbReference type="EMBL" id="VAW94551.1"/>
    </source>
</evidence>